<protein>
    <submittedName>
        <fullName evidence="2">Uncharacterized protein</fullName>
    </submittedName>
</protein>
<dbReference type="OrthoDB" id="10585518at2759"/>
<feature type="compositionally biased region" description="Low complexity" evidence="1">
    <location>
        <begin position="29"/>
        <end position="39"/>
    </location>
</feature>
<accession>A0A2N5VZI4</accession>
<feature type="region of interest" description="Disordered" evidence="1">
    <location>
        <begin position="22"/>
        <end position="50"/>
    </location>
</feature>
<proteinExistence type="predicted"/>
<dbReference type="AlphaFoldDB" id="A0A2N5VZI4"/>
<evidence type="ECO:0000256" key="1">
    <source>
        <dbReference type="SAM" id="MobiDB-lite"/>
    </source>
</evidence>
<sequence>MVLATEAATQLKILSQLPPDTLLTHHSSPAHQPHALQFPHPQPLPQPRDPDAMEVNALTTAAQQKALLMDATRSICREQKLCFRCLKPIVPGTHMGSINCLNMPVTLEQRRPFVDQALQTPTTQVAHIHTKHTVGQSGLPLTYLPAEPPNQTVQLLLPLQPPFFPSPFEDKDLRSHDKCYKCFKELEEAEAAIVSVSTSRI</sequence>
<reference evidence="2 3" key="1">
    <citation type="submission" date="2017-11" db="EMBL/GenBank/DDBJ databases">
        <title>De novo assembly and phasing of dikaryotic genomes from two isolates of Puccinia coronata f. sp. avenae, the causal agent of oat crown rust.</title>
        <authorList>
            <person name="Miller M.E."/>
            <person name="Zhang Y."/>
            <person name="Omidvar V."/>
            <person name="Sperschneider J."/>
            <person name="Schwessinger B."/>
            <person name="Raley C."/>
            <person name="Palmer J.M."/>
            <person name="Garnica D."/>
            <person name="Upadhyaya N."/>
            <person name="Rathjen J."/>
            <person name="Taylor J.M."/>
            <person name="Park R.F."/>
            <person name="Dodds P.N."/>
            <person name="Hirsch C.D."/>
            <person name="Kianian S.F."/>
            <person name="Figueroa M."/>
        </authorList>
    </citation>
    <scope>NUCLEOTIDE SEQUENCE [LARGE SCALE GENOMIC DNA]</scope>
    <source>
        <strain evidence="2">12NC29</strain>
    </source>
</reference>
<dbReference type="Proteomes" id="UP000235388">
    <property type="component" value="Unassembled WGS sequence"/>
</dbReference>
<comment type="caution">
    <text evidence="2">The sequence shown here is derived from an EMBL/GenBank/DDBJ whole genome shotgun (WGS) entry which is preliminary data.</text>
</comment>
<keyword evidence="3" id="KW-1185">Reference proteome</keyword>
<name>A0A2N5VZI4_9BASI</name>
<organism evidence="2 3">
    <name type="scientific">Puccinia coronata f. sp. avenae</name>
    <dbReference type="NCBI Taxonomy" id="200324"/>
    <lineage>
        <taxon>Eukaryota</taxon>
        <taxon>Fungi</taxon>
        <taxon>Dikarya</taxon>
        <taxon>Basidiomycota</taxon>
        <taxon>Pucciniomycotina</taxon>
        <taxon>Pucciniomycetes</taxon>
        <taxon>Pucciniales</taxon>
        <taxon>Pucciniaceae</taxon>
        <taxon>Puccinia</taxon>
    </lineage>
</organism>
<evidence type="ECO:0000313" key="2">
    <source>
        <dbReference type="EMBL" id="PLW55424.1"/>
    </source>
</evidence>
<gene>
    <name evidence="2" type="ORF">PCANC_07061</name>
</gene>
<dbReference type="EMBL" id="PGCJ01000032">
    <property type="protein sequence ID" value="PLW55424.1"/>
    <property type="molecule type" value="Genomic_DNA"/>
</dbReference>
<evidence type="ECO:0000313" key="3">
    <source>
        <dbReference type="Proteomes" id="UP000235388"/>
    </source>
</evidence>